<reference evidence="1" key="1">
    <citation type="submission" date="2023-07" db="EMBL/GenBank/DDBJ databases">
        <authorList>
            <person name="Ivanov I."/>
            <person name="Teneva D."/>
            <person name="Stoikov I."/>
        </authorList>
    </citation>
    <scope>NUCLEOTIDE SEQUENCE</scope>
    <source>
        <strain evidence="1">4475</strain>
    </source>
</reference>
<dbReference type="KEGG" id="bayd:BSPP4475_14260"/>
<organism evidence="1 2">
    <name type="scientific">Brevibacillus aydinogluensis</name>
    <dbReference type="NCBI Taxonomy" id="927786"/>
    <lineage>
        <taxon>Bacteria</taxon>
        <taxon>Bacillati</taxon>
        <taxon>Bacillota</taxon>
        <taxon>Bacilli</taxon>
        <taxon>Bacillales</taxon>
        <taxon>Paenibacillaceae</taxon>
        <taxon>Brevibacillus</taxon>
    </lineage>
</organism>
<dbReference type="GO" id="GO:0008168">
    <property type="term" value="F:methyltransferase activity"/>
    <property type="evidence" value="ECO:0007669"/>
    <property type="project" value="UniProtKB-KW"/>
</dbReference>
<sequence length="237" mass="27278">MNPADFLAGISFRRIRPTDQLPENMYFADDFALQSTNTVLPADGLRLTENIRSVWDIPKMSTFAIGAILNRLVSQMAPGHAYVNVGVWHGYTFLAGLVNHPDKICIGIDNFSAFGGPRDRFHYYFQRHKSGNHKFYEMDYVEYFQRVHKEQIGCYMFDGPHDYHNQLLALQLAEPYFADGCVILVDDTNWADPRRATLDFIASRPGRYRILMDVQTAGNGHPTYWNGLIVFQKWQES</sequence>
<dbReference type="Proteomes" id="UP001189619">
    <property type="component" value="Chromosome"/>
</dbReference>
<dbReference type="GO" id="GO:0032259">
    <property type="term" value="P:methylation"/>
    <property type="evidence" value="ECO:0007669"/>
    <property type="project" value="UniProtKB-KW"/>
</dbReference>
<dbReference type="AlphaFoldDB" id="A0AA48MA57"/>
<accession>A0AA48MA57</accession>
<dbReference type="Gene3D" id="3.40.50.150">
    <property type="entry name" value="Vaccinia Virus protein VP39"/>
    <property type="match status" value="1"/>
</dbReference>
<name>A0AA48MA57_9BACL</name>
<evidence type="ECO:0000313" key="2">
    <source>
        <dbReference type="Proteomes" id="UP001189619"/>
    </source>
</evidence>
<protein>
    <submittedName>
        <fullName evidence="1">Class I SAM-dependent methyltransferase</fullName>
    </submittedName>
</protein>
<dbReference type="SUPFAM" id="SSF53335">
    <property type="entry name" value="S-adenosyl-L-methionine-dependent methyltransferases"/>
    <property type="match status" value="1"/>
</dbReference>
<dbReference type="Pfam" id="PF13578">
    <property type="entry name" value="Methyltransf_24"/>
    <property type="match status" value="1"/>
</dbReference>
<gene>
    <name evidence="1" type="ORF">BSPP4475_14260</name>
</gene>
<proteinExistence type="predicted"/>
<keyword evidence="1" id="KW-0808">Transferase</keyword>
<keyword evidence="2" id="KW-1185">Reference proteome</keyword>
<dbReference type="RefSeq" id="WP_212133060.1">
    <property type="nucleotide sequence ID" value="NZ_OY569118.1"/>
</dbReference>
<keyword evidence="1" id="KW-0489">Methyltransferase</keyword>
<evidence type="ECO:0000313" key="1">
    <source>
        <dbReference type="EMBL" id="CAJ1003479.1"/>
    </source>
</evidence>
<dbReference type="EMBL" id="OY569118">
    <property type="protein sequence ID" value="CAJ1003479.1"/>
    <property type="molecule type" value="Genomic_DNA"/>
</dbReference>
<dbReference type="InterPro" id="IPR029063">
    <property type="entry name" value="SAM-dependent_MTases_sf"/>
</dbReference>